<comment type="caution">
    <text evidence="13">The sequence shown here is derived from an EMBL/GenBank/DDBJ whole genome shotgun (WGS) entry which is preliminary data.</text>
</comment>
<evidence type="ECO:0000313" key="13">
    <source>
        <dbReference type="EMBL" id="MCS0581478.1"/>
    </source>
</evidence>
<accession>A0ABT1ZNK4</accession>
<evidence type="ECO:0000256" key="3">
    <source>
        <dbReference type="ARBA" id="ARBA00022448"/>
    </source>
</evidence>
<keyword evidence="3" id="KW-0813">Transport</keyword>
<dbReference type="InterPro" id="IPR001702">
    <property type="entry name" value="Porin_Gram-ve"/>
</dbReference>
<name>A0ABT1ZNK4_9BURK</name>
<keyword evidence="14" id="KW-1185">Reference proteome</keyword>
<comment type="subunit">
    <text evidence="2">Homotrimer.</text>
</comment>
<dbReference type="SUPFAM" id="SSF56935">
    <property type="entry name" value="Porins"/>
    <property type="match status" value="1"/>
</dbReference>
<dbReference type="PRINTS" id="PR00182">
    <property type="entry name" value="ECOLNEIPORIN"/>
</dbReference>
<dbReference type="EMBL" id="JANUGW010000004">
    <property type="protein sequence ID" value="MCS0581478.1"/>
    <property type="molecule type" value="Genomic_DNA"/>
</dbReference>
<keyword evidence="4" id="KW-1134">Transmembrane beta strand</keyword>
<sequence>MMKKVCWAGALAAACIDAVAADSAVNVYGLVDVAIVRETGGSAGDVTKVTSGVGAGSRLGFKGREDLGGGLAAVFLLESGFQADTGALGQGGLLFGRQAYVGLQGGFGALTAGRQYTPHYLTVVMADPFASGYAGDTKNLIAATGNSASRMDNSLKYVSPAIRGVSAELVYGAGEVAGDSTAGRQFGGALDYNAGPLHVRLGYHNRNNDTATVRNTSNAKNTVLAAVYDFGVVKAHVAYGVNKGLNSSLLRNTANPYGLPGTPVASTDSRDMLLGATIPYGPHTWMVSWIHKDDRGAPDQDASQYALGYRYALSRRTELYTSIAHIVNRHGASYTVGSAIEGGSGNGAVDVGIRHAF</sequence>
<dbReference type="Proteomes" id="UP001204151">
    <property type="component" value="Unassembled WGS sequence"/>
</dbReference>
<dbReference type="PRINTS" id="PR00184">
    <property type="entry name" value="NEISSPPORIN"/>
</dbReference>
<dbReference type="CDD" id="cd00342">
    <property type="entry name" value="gram_neg_porins"/>
    <property type="match status" value="1"/>
</dbReference>
<evidence type="ECO:0000256" key="7">
    <source>
        <dbReference type="ARBA" id="ARBA00023065"/>
    </source>
</evidence>
<keyword evidence="6 11" id="KW-0732">Signal</keyword>
<evidence type="ECO:0000313" key="14">
    <source>
        <dbReference type="Proteomes" id="UP001204151"/>
    </source>
</evidence>
<keyword evidence="8" id="KW-0626">Porin</keyword>
<keyword evidence="10" id="KW-0998">Cell outer membrane</keyword>
<dbReference type="InterPro" id="IPR023614">
    <property type="entry name" value="Porin_dom_sf"/>
</dbReference>
<evidence type="ECO:0000256" key="2">
    <source>
        <dbReference type="ARBA" id="ARBA00011233"/>
    </source>
</evidence>
<evidence type="ECO:0000256" key="5">
    <source>
        <dbReference type="ARBA" id="ARBA00022692"/>
    </source>
</evidence>
<evidence type="ECO:0000256" key="9">
    <source>
        <dbReference type="ARBA" id="ARBA00023136"/>
    </source>
</evidence>
<evidence type="ECO:0000256" key="11">
    <source>
        <dbReference type="SAM" id="SignalP"/>
    </source>
</evidence>
<gene>
    <name evidence="13" type="ORF">NX784_07735</name>
</gene>
<keyword evidence="7" id="KW-0406">Ion transport</keyword>
<evidence type="ECO:0000256" key="1">
    <source>
        <dbReference type="ARBA" id="ARBA00004571"/>
    </source>
</evidence>
<protein>
    <submittedName>
        <fullName evidence="13">Porin</fullName>
    </submittedName>
</protein>
<evidence type="ECO:0000256" key="8">
    <source>
        <dbReference type="ARBA" id="ARBA00023114"/>
    </source>
</evidence>
<keyword evidence="9" id="KW-0472">Membrane</keyword>
<dbReference type="InterPro" id="IPR050298">
    <property type="entry name" value="Gram-neg_bact_OMP"/>
</dbReference>
<proteinExistence type="predicted"/>
<evidence type="ECO:0000256" key="10">
    <source>
        <dbReference type="ARBA" id="ARBA00023237"/>
    </source>
</evidence>
<dbReference type="InterPro" id="IPR002299">
    <property type="entry name" value="Porin_Neis"/>
</dbReference>
<evidence type="ECO:0000256" key="4">
    <source>
        <dbReference type="ARBA" id="ARBA00022452"/>
    </source>
</evidence>
<evidence type="ECO:0000259" key="12">
    <source>
        <dbReference type="Pfam" id="PF13609"/>
    </source>
</evidence>
<dbReference type="RefSeq" id="WP_258816075.1">
    <property type="nucleotide sequence ID" value="NZ_JANUGW010000004.1"/>
</dbReference>
<keyword evidence="5" id="KW-0812">Transmembrane</keyword>
<dbReference type="PANTHER" id="PTHR34501:SF9">
    <property type="entry name" value="MAJOR OUTER MEMBRANE PROTEIN P.IA"/>
    <property type="match status" value="1"/>
</dbReference>
<dbReference type="InterPro" id="IPR033900">
    <property type="entry name" value="Gram_neg_porin_domain"/>
</dbReference>
<dbReference type="PROSITE" id="PS51257">
    <property type="entry name" value="PROKAR_LIPOPROTEIN"/>
    <property type="match status" value="1"/>
</dbReference>
<dbReference type="Gene3D" id="2.40.160.10">
    <property type="entry name" value="Porin"/>
    <property type="match status" value="1"/>
</dbReference>
<feature type="signal peptide" evidence="11">
    <location>
        <begin position="1"/>
        <end position="20"/>
    </location>
</feature>
<reference evidence="13 14" key="1">
    <citation type="submission" date="2022-08" db="EMBL/GenBank/DDBJ databases">
        <title>Reclassification of Massilia species as members of the genera Telluria, Duganella, Pseudoduganella, Mokoshia gen. nov. and Zemynaea gen. nov. using orthogonal and non-orthogonal genome-based approaches.</title>
        <authorList>
            <person name="Bowman J.P."/>
        </authorList>
    </citation>
    <scope>NUCLEOTIDE SEQUENCE [LARGE SCALE GENOMIC DNA]</scope>
    <source>
        <strain evidence="13 14">JCM 31316</strain>
    </source>
</reference>
<dbReference type="Pfam" id="PF13609">
    <property type="entry name" value="Porin_4"/>
    <property type="match status" value="1"/>
</dbReference>
<organism evidence="13 14">
    <name type="scientific">Massilia pinisoli</name>
    <dbReference type="NCBI Taxonomy" id="1772194"/>
    <lineage>
        <taxon>Bacteria</taxon>
        <taxon>Pseudomonadati</taxon>
        <taxon>Pseudomonadota</taxon>
        <taxon>Betaproteobacteria</taxon>
        <taxon>Burkholderiales</taxon>
        <taxon>Oxalobacteraceae</taxon>
        <taxon>Telluria group</taxon>
        <taxon>Massilia</taxon>
    </lineage>
</organism>
<feature type="domain" description="Porin" evidence="12">
    <location>
        <begin position="10"/>
        <end position="329"/>
    </location>
</feature>
<evidence type="ECO:0000256" key="6">
    <source>
        <dbReference type="ARBA" id="ARBA00022729"/>
    </source>
</evidence>
<comment type="subcellular location">
    <subcellularLocation>
        <location evidence="1">Cell outer membrane</location>
        <topology evidence="1">Multi-pass membrane protein</topology>
    </subcellularLocation>
</comment>
<feature type="chain" id="PRO_5045287716" evidence="11">
    <location>
        <begin position="21"/>
        <end position="357"/>
    </location>
</feature>
<dbReference type="PANTHER" id="PTHR34501">
    <property type="entry name" value="PROTEIN YDDL-RELATED"/>
    <property type="match status" value="1"/>
</dbReference>